<evidence type="ECO:0000313" key="4">
    <source>
        <dbReference type="EMBL" id="NFG53384.1"/>
    </source>
</evidence>
<comment type="subcellular location">
    <subcellularLocation>
        <location evidence="1">Virion</location>
    </subcellularLocation>
</comment>
<protein>
    <submittedName>
        <fullName evidence="4">Phage major capsid protein</fullName>
    </submittedName>
</protein>
<dbReference type="EMBL" id="SWPD01000036">
    <property type="protein sequence ID" value="NFG53384.1"/>
    <property type="molecule type" value="Genomic_DNA"/>
</dbReference>
<keyword evidence="2" id="KW-0175">Coiled coil</keyword>
<reference evidence="4" key="1">
    <citation type="submission" date="2019-04" db="EMBL/GenBank/DDBJ databases">
        <title>Genome sequencing of Clostridium botulinum Groups I-IV and Clostridium butyricum.</title>
        <authorList>
            <person name="Brunt J."/>
            <person name="Van Vliet A.H.M."/>
            <person name="Stringer S.C."/>
            <person name="Carter A.T."/>
            <person name="Peck M.W."/>
        </authorList>
    </citation>
    <scope>NUCLEOTIDE SEQUENCE</scope>
    <source>
        <strain evidence="4">IFR 18/034</strain>
    </source>
</reference>
<organism evidence="4">
    <name type="scientific">Clostridium sporogenes</name>
    <dbReference type="NCBI Taxonomy" id="1509"/>
    <lineage>
        <taxon>Bacteria</taxon>
        <taxon>Bacillati</taxon>
        <taxon>Bacillota</taxon>
        <taxon>Clostridia</taxon>
        <taxon>Eubacteriales</taxon>
        <taxon>Clostridiaceae</taxon>
        <taxon>Clostridium</taxon>
    </lineage>
</organism>
<feature type="coiled-coil region" evidence="2">
    <location>
        <begin position="4"/>
        <end position="70"/>
    </location>
</feature>
<evidence type="ECO:0000256" key="1">
    <source>
        <dbReference type="ARBA" id="ARBA00004328"/>
    </source>
</evidence>
<dbReference type="AlphaFoldDB" id="A0A6G4EAL6"/>
<accession>A0A6G4EAL6</accession>
<proteinExistence type="predicted"/>
<sequence length="394" mass="43685">MKLSDELKQELQGLQNEAKSLINKEGVTAEDINNKSKEIETLKAKITMQENIEEEERKEMEDKINNGTAEEIGNGGNVEETKNKQELYKEGFYNVLRGKRVTEEQATVLKEFNNALSSNTGEDGGYTIPVDQQTAIKELKREFKSLETLVNIEPVTTLSGSRNIEKDAEYTPFVEFAEGDDVPTTDSPQFVNIPYAIKDRGGILPVPNNLLADNTANLANYLNRWLAKKQVATRNKLIVDLLATKAKTAVASADDLKTITNITLDPTISAMSVVVTNQTGFNWLDTLKDSEGNYLLQKDPTMPTRKLLFGIHPVEVYSNKTLKNDTTSGTKAPIIIGALKEAVTLFDREAMSLLSTNIGGDAFKKNRTDIRAITREDIKLVDSDAFVYGQVTIA</sequence>
<dbReference type="Gene3D" id="3.30.2400.10">
    <property type="entry name" value="Major capsid protein gp5"/>
    <property type="match status" value="1"/>
</dbReference>
<dbReference type="RefSeq" id="WP_163218891.1">
    <property type="nucleotide sequence ID" value="NZ_SWNN01000129.1"/>
</dbReference>
<dbReference type="InterPro" id="IPR054612">
    <property type="entry name" value="Phage_capsid-like_C"/>
</dbReference>
<dbReference type="NCBIfam" id="TIGR01554">
    <property type="entry name" value="major_cap_HK97"/>
    <property type="match status" value="1"/>
</dbReference>
<dbReference type="Pfam" id="PF05065">
    <property type="entry name" value="Phage_capsid"/>
    <property type="match status" value="1"/>
</dbReference>
<feature type="domain" description="Phage capsid-like C-terminal" evidence="3">
    <location>
        <begin position="124"/>
        <end position="390"/>
    </location>
</feature>
<dbReference type="SUPFAM" id="SSF56563">
    <property type="entry name" value="Major capsid protein gp5"/>
    <property type="match status" value="1"/>
</dbReference>
<evidence type="ECO:0000256" key="2">
    <source>
        <dbReference type="SAM" id="Coils"/>
    </source>
</evidence>
<gene>
    <name evidence="4" type="ORF">FC797_19380</name>
</gene>
<name>A0A6G4EAL6_CLOSG</name>
<comment type="caution">
    <text evidence="4">The sequence shown here is derived from an EMBL/GenBank/DDBJ whole genome shotgun (WGS) entry which is preliminary data.</text>
</comment>
<dbReference type="InterPro" id="IPR024455">
    <property type="entry name" value="Phage_capsid"/>
</dbReference>
<evidence type="ECO:0000259" key="3">
    <source>
        <dbReference type="Pfam" id="PF05065"/>
    </source>
</evidence>
<dbReference type="Gene3D" id="3.30.2320.10">
    <property type="entry name" value="hypothetical protein PF0899 domain"/>
    <property type="match status" value="1"/>
</dbReference>